<organism evidence="2 3">
    <name type="scientific">Syntrophotalea acetylenica</name>
    <name type="common">Pelobacter acetylenicus</name>
    <dbReference type="NCBI Taxonomy" id="29542"/>
    <lineage>
        <taxon>Bacteria</taxon>
        <taxon>Pseudomonadati</taxon>
        <taxon>Thermodesulfobacteriota</taxon>
        <taxon>Desulfuromonadia</taxon>
        <taxon>Desulfuromonadales</taxon>
        <taxon>Syntrophotaleaceae</taxon>
        <taxon>Syntrophotalea</taxon>
    </lineage>
</organism>
<dbReference type="AlphaFoldDB" id="A0A1L3GIK9"/>
<dbReference type="KEGG" id="pace:A6070_06640"/>
<feature type="region of interest" description="Disordered" evidence="1">
    <location>
        <begin position="94"/>
        <end position="116"/>
    </location>
</feature>
<evidence type="ECO:0000256" key="1">
    <source>
        <dbReference type="SAM" id="MobiDB-lite"/>
    </source>
</evidence>
<dbReference type="Proteomes" id="UP000182264">
    <property type="component" value="Chromosome"/>
</dbReference>
<proteinExistence type="predicted"/>
<evidence type="ECO:0000313" key="2">
    <source>
        <dbReference type="EMBL" id="APG25761.1"/>
    </source>
</evidence>
<evidence type="ECO:0008006" key="4">
    <source>
        <dbReference type="Google" id="ProtNLM"/>
    </source>
</evidence>
<dbReference type="EMBL" id="CP015518">
    <property type="protein sequence ID" value="APG25761.1"/>
    <property type="molecule type" value="Genomic_DNA"/>
</dbReference>
<accession>A0A1L3GIK9</accession>
<keyword evidence="3" id="KW-1185">Reference proteome</keyword>
<name>A0A1L3GIK9_SYNAC</name>
<evidence type="ECO:0000313" key="3">
    <source>
        <dbReference type="Proteomes" id="UP000182264"/>
    </source>
</evidence>
<sequence>MKNRGENSQILAMIGLYQKDPEAFEKMRADIIRRTIETFPEEHRQRARGLQFQLEMKLRRYRDPVSRMNAMAGIFWEQFEEFSRVLNDPLSCLAERQGQPRPGARILPLKHGPSRH</sequence>
<protein>
    <recommendedName>
        <fullName evidence="4">DUF3135 domain-containing protein</fullName>
    </recommendedName>
</protein>
<gene>
    <name evidence="2" type="ORF">A7E75_12625</name>
</gene>
<dbReference type="RefSeq" id="WP_072287605.1">
    <property type="nucleotide sequence ID" value="NZ_CP015455.1"/>
</dbReference>
<dbReference type="Pfam" id="PF11333">
    <property type="entry name" value="DUF3135"/>
    <property type="match status" value="1"/>
</dbReference>
<dbReference type="OrthoDB" id="5387652at2"/>
<reference evidence="2 3" key="1">
    <citation type="journal article" date="2017" name="Genome Announc.">
        <title>Complete Genome Sequences of Two Acetylene-Fermenting Pelobacter acetylenicus Strains.</title>
        <authorList>
            <person name="Sutton J.M."/>
            <person name="Baesman S.M."/>
            <person name="Fierst J.L."/>
            <person name="Poret-Peterson A.T."/>
            <person name="Oremland R.S."/>
            <person name="Dunlap D.S."/>
            <person name="Akob D.M."/>
        </authorList>
    </citation>
    <scope>NUCLEOTIDE SEQUENCE [LARGE SCALE GENOMIC DNA]</scope>
    <source>
        <strain evidence="2 3">DSM 3247</strain>
    </source>
</reference>
<dbReference type="InterPro" id="IPR021482">
    <property type="entry name" value="DUF3135"/>
</dbReference>